<dbReference type="PANTHER" id="PTHR42928:SF5">
    <property type="entry name" value="BLR1237 PROTEIN"/>
    <property type="match status" value="1"/>
</dbReference>
<feature type="signal peptide" evidence="2">
    <location>
        <begin position="1"/>
        <end position="24"/>
    </location>
</feature>
<protein>
    <submittedName>
        <fullName evidence="3">Tripartite tricarboxylate transporter substrate binding protein</fullName>
    </submittedName>
</protein>
<dbReference type="InterPro" id="IPR042100">
    <property type="entry name" value="Bug_dom1"/>
</dbReference>
<dbReference type="Proteomes" id="UP000603940">
    <property type="component" value="Unassembled WGS sequence"/>
</dbReference>
<dbReference type="PIRSF" id="PIRSF017082">
    <property type="entry name" value="YflP"/>
    <property type="match status" value="1"/>
</dbReference>
<comment type="similarity">
    <text evidence="1">Belongs to the UPF0065 (bug) family.</text>
</comment>
<comment type="caution">
    <text evidence="3">The sequence shown here is derived from an EMBL/GenBank/DDBJ whole genome shotgun (WGS) entry which is preliminary data.</text>
</comment>
<keyword evidence="4" id="KW-1185">Reference proteome</keyword>
<keyword evidence="2" id="KW-0732">Signal</keyword>
<dbReference type="RefSeq" id="WP_187779503.1">
    <property type="nucleotide sequence ID" value="NZ_JACTUZ010000076.1"/>
</dbReference>
<organism evidence="3 4">
    <name type="scientific">Pseudoroseomonas ludipueritiae</name>
    <dbReference type="NCBI Taxonomy" id="198093"/>
    <lineage>
        <taxon>Bacteria</taxon>
        <taxon>Pseudomonadati</taxon>
        <taxon>Pseudomonadota</taxon>
        <taxon>Alphaproteobacteria</taxon>
        <taxon>Acetobacterales</taxon>
        <taxon>Acetobacteraceae</taxon>
        <taxon>Pseudoroseomonas</taxon>
    </lineage>
</organism>
<dbReference type="Pfam" id="PF03401">
    <property type="entry name" value="TctC"/>
    <property type="match status" value="1"/>
</dbReference>
<accession>A0ABR7R9A2</accession>
<evidence type="ECO:0000256" key="1">
    <source>
        <dbReference type="ARBA" id="ARBA00006987"/>
    </source>
</evidence>
<dbReference type="SUPFAM" id="SSF53850">
    <property type="entry name" value="Periplasmic binding protein-like II"/>
    <property type="match status" value="1"/>
</dbReference>
<gene>
    <name evidence="3" type="ORF">IBL25_15780</name>
</gene>
<dbReference type="InterPro" id="IPR005064">
    <property type="entry name" value="BUG"/>
</dbReference>
<proteinExistence type="inferred from homology"/>
<dbReference type="PANTHER" id="PTHR42928">
    <property type="entry name" value="TRICARBOXYLATE-BINDING PROTEIN"/>
    <property type="match status" value="1"/>
</dbReference>
<feature type="chain" id="PRO_5045442419" evidence="2">
    <location>
        <begin position="25"/>
        <end position="322"/>
    </location>
</feature>
<name>A0ABR7R9A2_9PROT</name>
<evidence type="ECO:0000256" key="2">
    <source>
        <dbReference type="SAM" id="SignalP"/>
    </source>
</evidence>
<dbReference type="EMBL" id="JACTUZ010000076">
    <property type="protein sequence ID" value="MBC9178405.1"/>
    <property type="molecule type" value="Genomic_DNA"/>
</dbReference>
<sequence length="322" mass="33984">MSHLTRRLALTLPLLPLLPGAAAAQPPAWPTRPVSIVVAFAPGGAADVIARILAQRLTEQLGQAVVVDNRVGGGGTVSAALVARSAPDAQTVLLLTSSHAVNESLAKNRGYELERDLTPVVQFAATPYWLFVPPDRPATLAGLLELAKKQPVTFASGGPGGLTHLLGEMLKQETKLDLIHVPYRGNAPAVNDLMAGRVDMLFDNSGTVLEHVRNGKLRVLASTSAERLKATPDVPTMAELGFHDFNVSAWLGLAVPSGTDPALVRRLHEEVAKAMQEPAVRDRLISVGAVPALRGPAEFQALVKAEIPRWAAVIQAGGISAE</sequence>
<dbReference type="Gene3D" id="3.40.190.150">
    <property type="entry name" value="Bordetella uptake gene, domain 1"/>
    <property type="match status" value="1"/>
</dbReference>
<reference evidence="3 4" key="1">
    <citation type="journal article" date="2009" name="Int. J. Syst. Evol. Microbiol.">
        <title>Transfer of Teichococcus ludipueritiae and Muricoccus roseus to the genus Roseomonas, as Roseomonas ludipueritiae comb. nov. and Roseomonas rosea comb. nov., respectively, and emended description of the genus Roseomonas.</title>
        <authorList>
            <person name="Sanchez-Porro C."/>
            <person name="Gallego V."/>
            <person name="Busse H.J."/>
            <person name="Kampfer P."/>
            <person name="Ventosa A."/>
        </authorList>
    </citation>
    <scope>NUCLEOTIDE SEQUENCE [LARGE SCALE GENOMIC DNA]</scope>
    <source>
        <strain evidence="3 4">DSM 14915</strain>
    </source>
</reference>
<dbReference type="CDD" id="cd13578">
    <property type="entry name" value="PBP2_Bug27"/>
    <property type="match status" value="1"/>
</dbReference>
<evidence type="ECO:0000313" key="3">
    <source>
        <dbReference type="EMBL" id="MBC9178405.1"/>
    </source>
</evidence>
<dbReference type="Gene3D" id="3.40.190.10">
    <property type="entry name" value="Periplasmic binding protein-like II"/>
    <property type="match status" value="1"/>
</dbReference>
<evidence type="ECO:0000313" key="4">
    <source>
        <dbReference type="Proteomes" id="UP000603940"/>
    </source>
</evidence>